<dbReference type="InterPro" id="IPR036397">
    <property type="entry name" value="RNaseH_sf"/>
</dbReference>
<proteinExistence type="predicted"/>
<dbReference type="Gene3D" id="3.30.420.10">
    <property type="entry name" value="Ribonuclease H-like superfamily/Ribonuclease H"/>
    <property type="match status" value="1"/>
</dbReference>
<dbReference type="Proteomes" id="UP001176940">
    <property type="component" value="Unassembled WGS sequence"/>
</dbReference>
<protein>
    <submittedName>
        <fullName evidence="1">Uncharacterized protein</fullName>
    </submittedName>
</protein>
<organism evidence="1 2">
    <name type="scientific">Ranitomeya imitator</name>
    <name type="common">mimic poison frog</name>
    <dbReference type="NCBI Taxonomy" id="111125"/>
    <lineage>
        <taxon>Eukaryota</taxon>
        <taxon>Metazoa</taxon>
        <taxon>Chordata</taxon>
        <taxon>Craniata</taxon>
        <taxon>Vertebrata</taxon>
        <taxon>Euteleostomi</taxon>
        <taxon>Amphibia</taxon>
        <taxon>Batrachia</taxon>
        <taxon>Anura</taxon>
        <taxon>Neobatrachia</taxon>
        <taxon>Hyloidea</taxon>
        <taxon>Dendrobatidae</taxon>
        <taxon>Dendrobatinae</taxon>
        <taxon>Ranitomeya</taxon>
    </lineage>
</organism>
<gene>
    <name evidence="1" type="ORF">RIMI_LOCUS6790653</name>
</gene>
<name>A0ABN9LEV9_9NEOB</name>
<evidence type="ECO:0000313" key="2">
    <source>
        <dbReference type="Proteomes" id="UP001176940"/>
    </source>
</evidence>
<keyword evidence="2" id="KW-1185">Reference proteome</keyword>
<comment type="caution">
    <text evidence="1">The sequence shown here is derived from an EMBL/GenBank/DDBJ whole genome shotgun (WGS) entry which is preliminary data.</text>
</comment>
<accession>A0ABN9LEV9</accession>
<reference evidence="1" key="1">
    <citation type="submission" date="2023-07" db="EMBL/GenBank/DDBJ databases">
        <authorList>
            <person name="Stuckert A."/>
        </authorList>
    </citation>
    <scope>NUCLEOTIDE SEQUENCE</scope>
</reference>
<sequence length="114" mass="13261">MGPIDYSESVPPLKDLRSQRRKKALDISHQWYQYKRQSDDLLKCLDDIEKKIASLPEPKDEQKLKHKCYIWREANKVYDEGNTIPTVKHGGGSLMFLGYVSYKGTGNFVIVEER</sequence>
<dbReference type="SUPFAM" id="SSF46966">
    <property type="entry name" value="Spectrin repeat"/>
    <property type="match status" value="1"/>
</dbReference>
<dbReference type="EMBL" id="CAUEEQ010012459">
    <property type="protein sequence ID" value="CAJ0936582.1"/>
    <property type="molecule type" value="Genomic_DNA"/>
</dbReference>
<evidence type="ECO:0000313" key="1">
    <source>
        <dbReference type="EMBL" id="CAJ0936582.1"/>
    </source>
</evidence>